<organism evidence="2 3">
    <name type="scientific">Olea europaea subsp. europaea</name>
    <dbReference type="NCBI Taxonomy" id="158383"/>
    <lineage>
        <taxon>Eukaryota</taxon>
        <taxon>Viridiplantae</taxon>
        <taxon>Streptophyta</taxon>
        <taxon>Embryophyta</taxon>
        <taxon>Tracheophyta</taxon>
        <taxon>Spermatophyta</taxon>
        <taxon>Magnoliopsida</taxon>
        <taxon>eudicotyledons</taxon>
        <taxon>Gunneridae</taxon>
        <taxon>Pentapetalae</taxon>
        <taxon>asterids</taxon>
        <taxon>lamiids</taxon>
        <taxon>Lamiales</taxon>
        <taxon>Oleaceae</taxon>
        <taxon>Oleeae</taxon>
        <taxon>Olea</taxon>
    </lineage>
</organism>
<dbReference type="EMBL" id="CACTIH010004667">
    <property type="protein sequence ID" value="CAA2991078.1"/>
    <property type="molecule type" value="Genomic_DNA"/>
</dbReference>
<proteinExistence type="predicted"/>
<dbReference type="Pfam" id="PF22262">
    <property type="entry name" value="DUF6950"/>
    <property type="match status" value="1"/>
</dbReference>
<dbReference type="InterPro" id="IPR053802">
    <property type="entry name" value="DUF6950"/>
</dbReference>
<name>A0A8S0SFX9_OLEEU</name>
<evidence type="ECO:0000313" key="2">
    <source>
        <dbReference type="EMBL" id="CAA2991078.1"/>
    </source>
</evidence>
<comment type="caution">
    <text evidence="2">The sequence shown here is derived from an EMBL/GenBank/DDBJ whole genome shotgun (WGS) entry which is preliminary data.</text>
</comment>
<reference evidence="2 3" key="1">
    <citation type="submission" date="2019-12" db="EMBL/GenBank/DDBJ databases">
        <authorList>
            <person name="Alioto T."/>
            <person name="Alioto T."/>
            <person name="Gomez Garrido J."/>
        </authorList>
    </citation>
    <scope>NUCLEOTIDE SEQUENCE [LARGE SCALE GENOMIC DNA]</scope>
</reference>
<dbReference type="Proteomes" id="UP000594638">
    <property type="component" value="Unassembled WGS sequence"/>
</dbReference>
<protein>
    <recommendedName>
        <fullName evidence="1">DUF6950 domain-containing protein</fullName>
    </recommendedName>
</protein>
<feature type="domain" description="DUF6950" evidence="1">
    <location>
        <begin position="1"/>
        <end position="93"/>
    </location>
</feature>
<gene>
    <name evidence="2" type="ORF">OLEA9_A094869</name>
</gene>
<sequence length="256" mass="25478">MAAFTIRQLGGRAPLARFGRYSTAQGAARALKRQGFGNLADAVDSLGLVRIPPAAALPADIHGFEAEEGGIALAVHLAQNRVLGFFPHPDGRLIAVAAIALAAAQWVAAAVTTAATAAGLTAAAADLAAGIAGAATIAGVTAGEIWAVGEISSLLTPPPKLNTGGSPIDWKADPQAPVPYVVGRTGTSGNIVLEDVAGDKNKYITYATVLSLGPVKSIGGFKANDVLTRFTSDAGEGAGTGQQTTTLAAAVSSGAT</sequence>
<dbReference type="AlphaFoldDB" id="A0A8S0SFX9"/>
<dbReference type="Gramene" id="OE9A094869T1">
    <property type="protein sequence ID" value="OE9A094869C1"/>
    <property type="gene ID" value="OE9A094869"/>
</dbReference>
<evidence type="ECO:0000259" key="1">
    <source>
        <dbReference type="Pfam" id="PF22262"/>
    </source>
</evidence>
<evidence type="ECO:0000313" key="3">
    <source>
        <dbReference type="Proteomes" id="UP000594638"/>
    </source>
</evidence>
<accession>A0A8S0SFX9</accession>
<keyword evidence="3" id="KW-1185">Reference proteome</keyword>
<feature type="non-terminal residue" evidence="2">
    <location>
        <position position="256"/>
    </location>
</feature>